<dbReference type="OMA" id="ELCTATH"/>
<dbReference type="Gene3D" id="3.30.200.20">
    <property type="entry name" value="Phosphorylase Kinase, domain 1"/>
    <property type="match status" value="1"/>
</dbReference>
<sequence>MIFFLTLYDLSPSLSIMSIMHCSHLSGMNLTGDIPLGLTKLSALTEIWLDANSLQGSIPDFSSCSSLKIIHLENNQLTGELPSYLSKLPNLQELYVQNNMLSGKIPKGLLSKNLPSNFSGNKIKGVDNGKSRSNITLWASVGAALLLIATLISCILIHKRKKSYSDRGKFNDLLPPKRLVTLSNATTDAAHCFMVNEILEATQQFRKKIGSGGFGVVYYVQIM</sequence>
<dbReference type="AlphaFoldDB" id="A0A7N0UJY0"/>
<dbReference type="EnsemblPlants" id="Kaladp0070s0129.1.v1.1">
    <property type="protein sequence ID" value="Kaladp0070s0129.1.v1.1"/>
    <property type="gene ID" value="Kaladp0070s0129.v1.1"/>
</dbReference>
<evidence type="ECO:0000256" key="3">
    <source>
        <dbReference type="SAM" id="Phobius"/>
    </source>
</evidence>
<dbReference type="InterPro" id="IPR025875">
    <property type="entry name" value="Leu-rich_rpt_4"/>
</dbReference>
<evidence type="ECO:0000313" key="5">
    <source>
        <dbReference type="Proteomes" id="UP000594263"/>
    </source>
</evidence>
<keyword evidence="5" id="KW-1185">Reference proteome</keyword>
<organism evidence="4 5">
    <name type="scientific">Kalanchoe fedtschenkoi</name>
    <name type="common">Lavender scallops</name>
    <name type="synonym">South American air plant</name>
    <dbReference type="NCBI Taxonomy" id="63787"/>
    <lineage>
        <taxon>Eukaryota</taxon>
        <taxon>Viridiplantae</taxon>
        <taxon>Streptophyta</taxon>
        <taxon>Embryophyta</taxon>
        <taxon>Tracheophyta</taxon>
        <taxon>Spermatophyta</taxon>
        <taxon>Magnoliopsida</taxon>
        <taxon>eudicotyledons</taxon>
        <taxon>Gunneridae</taxon>
        <taxon>Pentapetalae</taxon>
        <taxon>Saxifragales</taxon>
        <taxon>Crassulaceae</taxon>
        <taxon>Kalanchoe</taxon>
    </lineage>
</organism>
<keyword evidence="1" id="KW-0433">Leucine-rich repeat</keyword>
<accession>A0A7N0UJY0</accession>
<keyword evidence="3" id="KW-1133">Transmembrane helix</keyword>
<evidence type="ECO:0000256" key="1">
    <source>
        <dbReference type="ARBA" id="ARBA00022614"/>
    </source>
</evidence>
<dbReference type="Pfam" id="PF12799">
    <property type="entry name" value="LRR_4"/>
    <property type="match status" value="1"/>
</dbReference>
<dbReference type="Gramene" id="Kaladp0070s0129.1.v1.1">
    <property type="protein sequence ID" value="Kaladp0070s0129.1.v1.1"/>
    <property type="gene ID" value="Kaladp0070s0129.v1.1"/>
</dbReference>
<dbReference type="SUPFAM" id="SSF52058">
    <property type="entry name" value="L domain-like"/>
    <property type="match status" value="1"/>
</dbReference>
<evidence type="ECO:0000313" key="4">
    <source>
        <dbReference type="EnsemblPlants" id="Kaladp0070s0129.1.v1.1"/>
    </source>
</evidence>
<keyword evidence="3" id="KW-0472">Membrane</keyword>
<dbReference type="PANTHER" id="PTHR45631:SF68">
    <property type="entry name" value="REPEAT FAMILY PROTEIN, PUTATIVE, EXPRESSED-RELATED"/>
    <property type="match status" value="1"/>
</dbReference>
<keyword evidence="3" id="KW-0812">Transmembrane</keyword>
<dbReference type="PANTHER" id="PTHR45631">
    <property type="entry name" value="OS07G0107800 PROTEIN-RELATED"/>
    <property type="match status" value="1"/>
</dbReference>
<feature type="transmembrane region" description="Helical" evidence="3">
    <location>
        <begin position="137"/>
        <end position="157"/>
    </location>
</feature>
<dbReference type="Gene3D" id="3.80.10.10">
    <property type="entry name" value="Ribonuclease Inhibitor"/>
    <property type="match status" value="1"/>
</dbReference>
<dbReference type="Proteomes" id="UP000594263">
    <property type="component" value="Unplaced"/>
</dbReference>
<keyword evidence="2" id="KW-0677">Repeat</keyword>
<protein>
    <submittedName>
        <fullName evidence="4">Uncharacterized protein</fullName>
    </submittedName>
</protein>
<name>A0A7N0UJY0_KALFE</name>
<dbReference type="InterPro" id="IPR032675">
    <property type="entry name" value="LRR_dom_sf"/>
</dbReference>
<proteinExistence type="predicted"/>
<evidence type="ECO:0000256" key="2">
    <source>
        <dbReference type="ARBA" id="ARBA00022737"/>
    </source>
</evidence>
<reference evidence="4" key="1">
    <citation type="submission" date="2021-01" db="UniProtKB">
        <authorList>
            <consortium name="EnsemblPlants"/>
        </authorList>
    </citation>
    <scope>IDENTIFICATION</scope>
</reference>